<dbReference type="STRING" id="580166.AUP43_03585"/>
<dbReference type="PANTHER" id="PTHR33376:SF4">
    <property type="entry name" value="SIALIC ACID-BINDING PERIPLASMIC PROTEIN SIAP"/>
    <property type="match status" value="1"/>
</dbReference>
<protein>
    <submittedName>
        <fullName evidence="3">C4-dicarboxylate ABC transporter substrate-binding protein</fullName>
    </submittedName>
</protein>
<dbReference type="InterPro" id="IPR018389">
    <property type="entry name" value="DctP_fam"/>
</dbReference>
<evidence type="ECO:0000256" key="1">
    <source>
        <dbReference type="ARBA" id="ARBA00022729"/>
    </source>
</evidence>
<keyword evidence="4" id="KW-1185">Reference proteome</keyword>
<accession>A0A154VI48</accession>
<name>A0A154VI48_9PROT</name>
<dbReference type="Proteomes" id="UP000076400">
    <property type="component" value="Unassembled WGS sequence"/>
</dbReference>
<dbReference type="EMBL" id="LPXN01000160">
    <property type="protein sequence ID" value="KZD01031.1"/>
    <property type="molecule type" value="Genomic_DNA"/>
</dbReference>
<dbReference type="GO" id="GO:0055085">
    <property type="term" value="P:transmembrane transport"/>
    <property type="evidence" value="ECO:0007669"/>
    <property type="project" value="InterPro"/>
</dbReference>
<sequence length="332" mass="36500">MKKLLLTSAMAVTLAIGSYSQAMAERTLRITLQIATNHELGQNVLFFKEQMEKESNGALKLEVYDSAQLYKGNEVPQAVSSGAIDMGMVLIDEYAGTIPSAAVFSVAFMFPDYKTLAKAVDPSSPVRKLIDDEILATGTRVLWYQDYGAVQLLARRGEIRTPADIKGKKVRVLGKPSGDFINALGASPVKVGGSEQFIAYQRGTVDVGMTGTTATKSRKIYEVMDSITITNHAHTEFLIVISELTWKKLSDQEKAWITKAAQAAEMKMRENTEKANIEAEKWLTANTKMKVINLTAEELALWKKAAEPSVQAFIKDSGATGQKLVDELRKLQ</sequence>
<gene>
    <name evidence="3" type="ORF">AUP43_03585</name>
</gene>
<feature type="signal peptide" evidence="2">
    <location>
        <begin position="1"/>
        <end position="24"/>
    </location>
</feature>
<evidence type="ECO:0000256" key="2">
    <source>
        <dbReference type="SAM" id="SignalP"/>
    </source>
</evidence>
<evidence type="ECO:0000313" key="4">
    <source>
        <dbReference type="Proteomes" id="UP000076400"/>
    </source>
</evidence>
<dbReference type="Pfam" id="PF03480">
    <property type="entry name" value="DctP"/>
    <property type="match status" value="1"/>
</dbReference>
<keyword evidence="1 2" id="KW-0732">Signal</keyword>
<dbReference type="AlphaFoldDB" id="A0A154VI48"/>
<dbReference type="RefSeq" id="WP_067559838.1">
    <property type="nucleotide sequence ID" value="NZ_LPXN01000160.1"/>
</dbReference>
<dbReference type="InterPro" id="IPR038404">
    <property type="entry name" value="TRAP_DctP_sf"/>
</dbReference>
<dbReference type="NCBIfam" id="NF037995">
    <property type="entry name" value="TRAP_S1"/>
    <property type="match status" value="1"/>
</dbReference>
<dbReference type="PANTHER" id="PTHR33376">
    <property type="match status" value="1"/>
</dbReference>
<dbReference type="Gene3D" id="3.40.190.170">
    <property type="entry name" value="Bacterial extracellular solute-binding protein, family 7"/>
    <property type="match status" value="1"/>
</dbReference>
<feature type="chain" id="PRO_5007601838" evidence="2">
    <location>
        <begin position="25"/>
        <end position="332"/>
    </location>
</feature>
<evidence type="ECO:0000313" key="3">
    <source>
        <dbReference type="EMBL" id="KZD01031.1"/>
    </source>
</evidence>
<organism evidence="3 4">
    <name type="scientific">Oceanibaculum pacificum</name>
    <dbReference type="NCBI Taxonomy" id="580166"/>
    <lineage>
        <taxon>Bacteria</taxon>
        <taxon>Pseudomonadati</taxon>
        <taxon>Pseudomonadota</taxon>
        <taxon>Alphaproteobacteria</taxon>
        <taxon>Rhodospirillales</taxon>
        <taxon>Oceanibaculaceae</taxon>
        <taxon>Oceanibaculum</taxon>
    </lineage>
</organism>
<comment type="caution">
    <text evidence="3">The sequence shown here is derived from an EMBL/GenBank/DDBJ whole genome shotgun (WGS) entry which is preliminary data.</text>
</comment>
<reference evidence="3 4" key="1">
    <citation type="submission" date="2015-12" db="EMBL/GenBank/DDBJ databases">
        <title>Genome sequence of Oceanibaculum pacificum MCCC 1A02656.</title>
        <authorList>
            <person name="Lu L."/>
            <person name="Lai Q."/>
            <person name="Shao Z."/>
            <person name="Qian P."/>
        </authorList>
    </citation>
    <scope>NUCLEOTIDE SEQUENCE [LARGE SCALE GENOMIC DNA]</scope>
    <source>
        <strain evidence="3 4">MCCC 1A02656</strain>
    </source>
</reference>
<proteinExistence type="predicted"/>
<dbReference type="SUPFAM" id="SSF53850">
    <property type="entry name" value="Periplasmic binding protein-like II"/>
    <property type="match status" value="1"/>
</dbReference>
<dbReference type="OrthoDB" id="8673861at2"/>